<dbReference type="Proteomes" id="UP000280696">
    <property type="component" value="Unassembled WGS sequence"/>
</dbReference>
<evidence type="ECO:0000313" key="1">
    <source>
        <dbReference type="EMBL" id="RKI89371.1"/>
    </source>
</evidence>
<comment type="caution">
    <text evidence="1">The sequence shown here is derived from an EMBL/GenBank/DDBJ whole genome shotgun (WGS) entry which is preliminary data.</text>
</comment>
<dbReference type="EMBL" id="RAYQ01000023">
    <property type="protein sequence ID" value="RKI89371.1"/>
    <property type="molecule type" value="Genomic_DNA"/>
</dbReference>
<organism evidence="1 2">
    <name type="scientific">Parablautia intestinalis</name>
    <dbReference type="NCBI Taxonomy" id="2320100"/>
    <lineage>
        <taxon>Bacteria</taxon>
        <taxon>Bacillati</taxon>
        <taxon>Bacillota</taxon>
        <taxon>Clostridia</taxon>
        <taxon>Lachnospirales</taxon>
        <taxon>Lachnospiraceae</taxon>
        <taxon>Parablautia</taxon>
    </lineage>
</organism>
<proteinExistence type="predicted"/>
<sequence>MDNNKMVDDLVKMLDSGMAMGVGHVNVDYDEASEKTKNVQTMGCTDCSRTPLACSVPTLEDGLDDFH</sequence>
<dbReference type="RefSeq" id="WP_120471714.1">
    <property type="nucleotide sequence ID" value="NZ_CATAJS010000008.1"/>
</dbReference>
<evidence type="ECO:0000313" key="2">
    <source>
        <dbReference type="Proteomes" id="UP000280696"/>
    </source>
</evidence>
<name>A0A3A9APB6_9FIRM</name>
<gene>
    <name evidence="1" type="ORF">D7V94_18115</name>
</gene>
<accession>A0A3A9APB6</accession>
<dbReference type="AlphaFoldDB" id="A0A3A9APB6"/>
<keyword evidence="2" id="KW-1185">Reference proteome</keyword>
<reference evidence="1 2" key="1">
    <citation type="submission" date="2018-09" db="EMBL/GenBank/DDBJ databases">
        <title>Murine metabolic-syndrome-specific gut microbial biobank.</title>
        <authorList>
            <person name="Liu C."/>
        </authorList>
    </citation>
    <scope>NUCLEOTIDE SEQUENCE [LARGE SCALE GENOMIC DNA]</scope>
    <source>
        <strain evidence="1 2">0.1xD8-82</strain>
    </source>
</reference>
<dbReference type="OrthoDB" id="1647877at2"/>
<protein>
    <submittedName>
        <fullName evidence="1">Uncharacterized protein</fullName>
    </submittedName>
</protein>